<dbReference type="RefSeq" id="WP_341699000.1">
    <property type="nucleotide sequence ID" value="NZ_JBBYHU010000002.1"/>
</dbReference>
<dbReference type="SFLD" id="SFLDS00029">
    <property type="entry name" value="Radical_SAM"/>
    <property type="match status" value="1"/>
</dbReference>
<dbReference type="InterPro" id="IPR058240">
    <property type="entry name" value="rSAM_sf"/>
</dbReference>
<comment type="cofactor">
    <cofactor evidence="1">
        <name>[4Fe-4S] cluster</name>
        <dbReference type="ChEBI" id="CHEBI:49883"/>
    </cofactor>
</comment>
<proteinExistence type="predicted"/>
<dbReference type="InterPro" id="IPR050377">
    <property type="entry name" value="Radical_SAM_PqqE_MftC-like"/>
</dbReference>
<organism evidence="7 8">
    <name type="scientific">Flavobacterium flavipallidum</name>
    <dbReference type="NCBI Taxonomy" id="3139140"/>
    <lineage>
        <taxon>Bacteria</taxon>
        <taxon>Pseudomonadati</taxon>
        <taxon>Bacteroidota</taxon>
        <taxon>Flavobacteriia</taxon>
        <taxon>Flavobacteriales</taxon>
        <taxon>Flavobacteriaceae</taxon>
        <taxon>Flavobacterium</taxon>
    </lineage>
</organism>
<evidence type="ECO:0000313" key="7">
    <source>
        <dbReference type="EMBL" id="MEL1239731.1"/>
    </source>
</evidence>
<dbReference type="InterPro" id="IPR012840">
    <property type="entry name" value="NrdG2"/>
</dbReference>
<protein>
    <submittedName>
        <fullName evidence="7">Anaerobic ribonucleoside-triphosphate reductase activating protein</fullName>
    </submittedName>
</protein>
<keyword evidence="5" id="KW-0411">Iron-sulfur</keyword>
<dbReference type="InterPro" id="IPR007197">
    <property type="entry name" value="rSAM"/>
</dbReference>
<keyword evidence="3" id="KW-0479">Metal-binding</keyword>
<sequence length="229" mass="26335">MKENVSTPIYSITPFTLLDYAHQSACILWFAGCNMRCLYCYNPEIVLGKGSISFEKTLAFLHSRKNLLDAVVFSGGECLLHKNIIELIIEVKKMGFLVKIDTNGSKPNLLKTLIEKQLIDYVALDFKALSEHFEKITQSLLFSPFEKSLHLLLESPLPFEVRTTVHSELLTEKDIQQMIVYLEKKNYTGNYYIQHFVNDVKTLGKLEHSFRELDSQKLSTPKINVHFRG</sequence>
<dbReference type="PANTHER" id="PTHR11228:SF27">
    <property type="entry name" value="GLYCYL-RADICAL ENZYME ACTIVATING ENZYME MJ1227-RELATED"/>
    <property type="match status" value="1"/>
</dbReference>
<name>A0ABU9HHZ8_9FLAO</name>
<dbReference type="PANTHER" id="PTHR11228">
    <property type="entry name" value="RADICAL SAM DOMAIN PROTEIN"/>
    <property type="match status" value="1"/>
</dbReference>
<comment type="caution">
    <text evidence="7">The sequence shown here is derived from an EMBL/GenBank/DDBJ whole genome shotgun (WGS) entry which is preliminary data.</text>
</comment>
<evidence type="ECO:0000313" key="8">
    <source>
        <dbReference type="Proteomes" id="UP001398556"/>
    </source>
</evidence>
<keyword evidence="2" id="KW-0949">S-adenosyl-L-methionine</keyword>
<reference evidence="7 8" key="1">
    <citation type="submission" date="2024-04" db="EMBL/GenBank/DDBJ databases">
        <title>Flavobacterium sp. DGU99 16S ribosomal RNA gene Genome sequencing and assembly.</title>
        <authorList>
            <person name="Park S."/>
        </authorList>
    </citation>
    <scope>NUCLEOTIDE SEQUENCE [LARGE SCALE GENOMIC DNA]</scope>
    <source>
        <strain evidence="7 8">DGU99</strain>
    </source>
</reference>
<dbReference type="Gene3D" id="3.20.20.70">
    <property type="entry name" value="Aldolase class I"/>
    <property type="match status" value="1"/>
</dbReference>
<dbReference type="Pfam" id="PF04055">
    <property type="entry name" value="Radical_SAM"/>
    <property type="match status" value="1"/>
</dbReference>
<evidence type="ECO:0000256" key="2">
    <source>
        <dbReference type="ARBA" id="ARBA00022691"/>
    </source>
</evidence>
<keyword evidence="4" id="KW-0408">Iron</keyword>
<dbReference type="PROSITE" id="PS51257">
    <property type="entry name" value="PROKAR_LIPOPROTEIN"/>
    <property type="match status" value="1"/>
</dbReference>
<dbReference type="CDD" id="cd01335">
    <property type="entry name" value="Radical_SAM"/>
    <property type="match status" value="1"/>
</dbReference>
<dbReference type="NCBIfam" id="TIGR02495">
    <property type="entry name" value="NrdG2"/>
    <property type="match status" value="1"/>
</dbReference>
<evidence type="ECO:0000256" key="3">
    <source>
        <dbReference type="ARBA" id="ARBA00022723"/>
    </source>
</evidence>
<dbReference type="SFLD" id="SFLDG01094">
    <property type="entry name" value="Uncharacterised_Radical_SAM_Su"/>
    <property type="match status" value="1"/>
</dbReference>
<evidence type="ECO:0000256" key="5">
    <source>
        <dbReference type="ARBA" id="ARBA00023014"/>
    </source>
</evidence>
<feature type="domain" description="Radical SAM core" evidence="6">
    <location>
        <begin position="19"/>
        <end position="224"/>
    </location>
</feature>
<gene>
    <name evidence="7" type="ORF">AAEO59_01600</name>
</gene>
<evidence type="ECO:0000256" key="4">
    <source>
        <dbReference type="ARBA" id="ARBA00023004"/>
    </source>
</evidence>
<accession>A0ABU9HHZ8</accession>
<dbReference type="SUPFAM" id="SSF102114">
    <property type="entry name" value="Radical SAM enzymes"/>
    <property type="match status" value="1"/>
</dbReference>
<dbReference type="PROSITE" id="PS51918">
    <property type="entry name" value="RADICAL_SAM"/>
    <property type="match status" value="1"/>
</dbReference>
<evidence type="ECO:0000256" key="1">
    <source>
        <dbReference type="ARBA" id="ARBA00001966"/>
    </source>
</evidence>
<evidence type="ECO:0000259" key="6">
    <source>
        <dbReference type="PROSITE" id="PS51918"/>
    </source>
</evidence>
<dbReference type="SFLD" id="SFLDG01067">
    <property type="entry name" value="SPASM/twitch_domain_containing"/>
    <property type="match status" value="1"/>
</dbReference>
<dbReference type="Proteomes" id="UP001398556">
    <property type="component" value="Unassembled WGS sequence"/>
</dbReference>
<dbReference type="InterPro" id="IPR013785">
    <property type="entry name" value="Aldolase_TIM"/>
</dbReference>
<dbReference type="EMBL" id="JBBYHU010000002">
    <property type="protein sequence ID" value="MEL1239731.1"/>
    <property type="molecule type" value="Genomic_DNA"/>
</dbReference>
<keyword evidence="8" id="KW-1185">Reference proteome</keyword>